<dbReference type="GO" id="GO:0000932">
    <property type="term" value="C:P-body"/>
    <property type="evidence" value="ECO:0007669"/>
    <property type="project" value="TreeGrafter"/>
</dbReference>
<dbReference type="STRING" id="1300347.I601_3191"/>
<keyword evidence="1" id="KW-0413">Isomerase</keyword>
<dbReference type="NCBIfam" id="TIGR00197">
    <property type="entry name" value="yjeF_nterm"/>
    <property type="match status" value="1"/>
</dbReference>
<comment type="similarity">
    <text evidence="1">Belongs to the NnrE/AIBP family.</text>
</comment>
<dbReference type="PROSITE" id="PS51385">
    <property type="entry name" value="YJEF_N"/>
    <property type="match status" value="1"/>
</dbReference>
<evidence type="ECO:0000259" key="2">
    <source>
        <dbReference type="PROSITE" id="PS51385"/>
    </source>
</evidence>
<keyword evidence="1" id="KW-0479">Metal-binding</keyword>
<dbReference type="GO" id="GO:0031087">
    <property type="term" value="P:deadenylation-independent decapping of nuclear-transcribed mRNA"/>
    <property type="evidence" value="ECO:0007669"/>
    <property type="project" value="TreeGrafter"/>
</dbReference>
<evidence type="ECO:0000313" key="4">
    <source>
        <dbReference type="Proteomes" id="UP000077868"/>
    </source>
</evidence>
<keyword evidence="1" id="KW-0630">Potassium</keyword>
<feature type="binding site" evidence="1">
    <location>
        <position position="72"/>
    </location>
    <ligand>
        <name>K(+)</name>
        <dbReference type="ChEBI" id="CHEBI:29103"/>
    </ligand>
</feature>
<sequence length="244" mass="24717">MDSFVSEAGLVVPAVTTEQMREVDRVAIEGIGPNLYQMMENAGRNLALSCVEMLGEGWATSSVVVLAGTGGNGGGGICAARHLANHGGQVTLVVSDVERLAGVPAEQLALFRASGGRLAAIGDLGTLETSLTVDAVLGYSLAGAPHGAAADLIGWMSQGPAPVVSLDVPSGVDATTGEAPGVHVRAATTMALALPKTGLAVDATGEIWLADIGIPAGVLERARVRPPPAGLFSKGYRVRLSWSS</sequence>
<comment type="function">
    <text evidence="1">Catalyzes the epimerization of the S- and R-forms of NAD(P)HX, a damaged form of NAD(P)H that is a result of enzymatic or heat-dependent hydration. This is a prerequisite for the S-specific NAD(P)H-hydrate dehydratase to allow the repair of both epimers of NAD(P)HX.</text>
</comment>
<dbReference type="PANTHER" id="PTHR13612">
    <property type="entry name" value="ENHANCER OF MRNA-DECAPPING PROTEIN 3"/>
    <property type="match status" value="1"/>
</dbReference>
<keyword evidence="1" id="KW-0547">Nucleotide-binding</keyword>
<proteinExistence type="inferred from homology"/>
<dbReference type="GO" id="GO:0003729">
    <property type="term" value="F:mRNA binding"/>
    <property type="evidence" value="ECO:0007669"/>
    <property type="project" value="TreeGrafter"/>
</dbReference>
<dbReference type="InterPro" id="IPR036652">
    <property type="entry name" value="YjeF_N_dom_sf"/>
</dbReference>
<keyword evidence="1" id="KW-0521">NADP</keyword>
<dbReference type="GO" id="GO:0046872">
    <property type="term" value="F:metal ion binding"/>
    <property type="evidence" value="ECO:0007669"/>
    <property type="project" value="UniProtKB-KW"/>
</dbReference>
<dbReference type="Proteomes" id="UP000077868">
    <property type="component" value="Chromosome"/>
</dbReference>
<dbReference type="AlphaFoldDB" id="A0A1A9GMS7"/>
<dbReference type="PANTHER" id="PTHR13612:SF0">
    <property type="entry name" value="ENHANCER OF MRNA-DECAPPING PROTEIN 3"/>
    <property type="match status" value="1"/>
</dbReference>
<dbReference type="EMBL" id="CP015079">
    <property type="protein sequence ID" value="ANH39598.1"/>
    <property type="molecule type" value="Genomic_DNA"/>
</dbReference>
<feature type="binding site" evidence="1">
    <location>
        <begin position="138"/>
        <end position="144"/>
    </location>
    <ligand>
        <name>(6S)-NADPHX</name>
        <dbReference type="ChEBI" id="CHEBI:64076"/>
    </ligand>
</feature>
<reference evidence="3 4" key="1">
    <citation type="submission" date="2016-03" db="EMBL/GenBank/DDBJ databases">
        <title>Complete genome sequence of a soil Actinobacterium, Nocardioides dokdonensis FR1436.</title>
        <authorList>
            <person name="Kwon S.-K."/>
            <person name="Kim K."/>
            <person name="Kim J.F."/>
        </authorList>
    </citation>
    <scope>NUCLEOTIDE SEQUENCE [LARGE SCALE GENOMIC DNA]</scope>
    <source>
        <strain evidence="3 4">FR1436</strain>
    </source>
</reference>
<keyword evidence="4" id="KW-1185">Reference proteome</keyword>
<gene>
    <name evidence="3" type="primary">nnr_2</name>
    <name evidence="1" type="synonym">nnrE</name>
    <name evidence="3" type="ORF">I601_3191</name>
</gene>
<comment type="cofactor">
    <cofactor evidence="1">
        <name>K(+)</name>
        <dbReference type="ChEBI" id="CHEBI:29103"/>
    </cofactor>
    <text evidence="1">Binds 1 potassium ion per subunit.</text>
</comment>
<feature type="domain" description="YjeF N-terminal" evidence="2">
    <location>
        <begin position="20"/>
        <end position="220"/>
    </location>
</feature>
<comment type="caution">
    <text evidence="1">Lacks conserved residue(s) required for the propagation of feature annotation.</text>
</comment>
<dbReference type="PATRIC" id="fig|1300347.3.peg.3193"/>
<dbReference type="Gene3D" id="3.40.50.10260">
    <property type="entry name" value="YjeF N-terminal domain"/>
    <property type="match status" value="1"/>
</dbReference>
<dbReference type="SUPFAM" id="SSF64153">
    <property type="entry name" value="YjeF N-terminal domain-like"/>
    <property type="match status" value="1"/>
</dbReference>
<feature type="binding site" evidence="1">
    <location>
        <position position="167"/>
    </location>
    <ligand>
        <name>(6S)-NADPHX</name>
        <dbReference type="ChEBI" id="CHEBI:64076"/>
    </ligand>
</feature>
<feature type="binding site" evidence="1">
    <location>
        <position position="134"/>
    </location>
    <ligand>
        <name>K(+)</name>
        <dbReference type="ChEBI" id="CHEBI:29103"/>
    </ligand>
</feature>
<dbReference type="GO" id="GO:0033962">
    <property type="term" value="P:P-body assembly"/>
    <property type="evidence" value="ECO:0007669"/>
    <property type="project" value="TreeGrafter"/>
</dbReference>
<comment type="catalytic activity">
    <reaction evidence="1">
        <text>(6R)-NADPHX = (6S)-NADPHX</text>
        <dbReference type="Rhea" id="RHEA:32227"/>
        <dbReference type="ChEBI" id="CHEBI:64076"/>
        <dbReference type="ChEBI" id="CHEBI:64077"/>
        <dbReference type="EC" id="5.1.99.6"/>
    </reaction>
</comment>
<feature type="binding site" evidence="1">
    <location>
        <begin position="71"/>
        <end position="75"/>
    </location>
    <ligand>
        <name>(6S)-NADPHX</name>
        <dbReference type="ChEBI" id="CHEBI:64076"/>
    </ligand>
</feature>
<dbReference type="RefSeq" id="WP_068111771.1">
    <property type="nucleotide sequence ID" value="NZ_CP015079.1"/>
</dbReference>
<protein>
    <recommendedName>
        <fullName evidence="1">NAD(P)H-hydrate epimerase</fullName>
        <ecNumber evidence="1">5.1.99.6</ecNumber>
    </recommendedName>
    <alternativeName>
        <fullName evidence="1">NAD(P)HX epimerase</fullName>
    </alternativeName>
</protein>
<keyword evidence="1" id="KW-0520">NAD</keyword>
<dbReference type="EC" id="5.1.99.6" evidence="1"/>
<comment type="catalytic activity">
    <reaction evidence="1">
        <text>(6R)-NADHX = (6S)-NADHX</text>
        <dbReference type="Rhea" id="RHEA:32215"/>
        <dbReference type="ChEBI" id="CHEBI:64074"/>
        <dbReference type="ChEBI" id="CHEBI:64075"/>
        <dbReference type="EC" id="5.1.99.6"/>
    </reaction>
</comment>
<feature type="binding site" evidence="1">
    <location>
        <position position="170"/>
    </location>
    <ligand>
        <name>K(+)</name>
        <dbReference type="ChEBI" id="CHEBI:29103"/>
    </ligand>
</feature>
<dbReference type="GO" id="GO:0052856">
    <property type="term" value="F:NAD(P)HX epimerase activity"/>
    <property type="evidence" value="ECO:0007669"/>
    <property type="project" value="UniProtKB-UniRule"/>
</dbReference>
<dbReference type="KEGG" id="ndk:I601_3191"/>
<evidence type="ECO:0000256" key="1">
    <source>
        <dbReference type="HAMAP-Rule" id="MF_01966"/>
    </source>
</evidence>
<dbReference type="InterPro" id="IPR004443">
    <property type="entry name" value="YjeF_N_dom"/>
</dbReference>
<evidence type="ECO:0000313" key="3">
    <source>
        <dbReference type="EMBL" id="ANH39598.1"/>
    </source>
</evidence>
<name>A0A1A9GMS7_9ACTN</name>
<dbReference type="Pfam" id="PF03853">
    <property type="entry name" value="YjeF_N"/>
    <property type="match status" value="1"/>
</dbReference>
<accession>A0A1A9GMS7</accession>
<dbReference type="HAMAP" id="MF_01966">
    <property type="entry name" value="NADHX_epimerase"/>
    <property type="match status" value="1"/>
</dbReference>
<organism evidence="3 4">
    <name type="scientific">Nocardioides dokdonensis FR1436</name>
    <dbReference type="NCBI Taxonomy" id="1300347"/>
    <lineage>
        <taxon>Bacteria</taxon>
        <taxon>Bacillati</taxon>
        <taxon>Actinomycetota</taxon>
        <taxon>Actinomycetes</taxon>
        <taxon>Propionibacteriales</taxon>
        <taxon>Nocardioidaceae</taxon>
        <taxon>Nocardioides</taxon>
    </lineage>
</organism>
<dbReference type="GO" id="GO:0000166">
    <property type="term" value="F:nucleotide binding"/>
    <property type="evidence" value="ECO:0007669"/>
    <property type="project" value="UniProtKB-KW"/>
</dbReference>